<comment type="caution">
    <text evidence="1">The sequence shown here is derived from an EMBL/GenBank/DDBJ whole genome shotgun (WGS) entry which is preliminary data.</text>
</comment>
<evidence type="ECO:0008006" key="3">
    <source>
        <dbReference type="Google" id="ProtNLM"/>
    </source>
</evidence>
<proteinExistence type="predicted"/>
<dbReference type="Proteomes" id="UP001156641">
    <property type="component" value="Unassembled WGS sequence"/>
</dbReference>
<gene>
    <name evidence="1" type="ORF">GCM10010909_29740</name>
</gene>
<accession>A0ABQ6AAG2</accession>
<keyword evidence="2" id="KW-1185">Reference proteome</keyword>
<dbReference type="EMBL" id="BSOS01000087">
    <property type="protein sequence ID" value="GLR68293.1"/>
    <property type="molecule type" value="Genomic_DNA"/>
</dbReference>
<evidence type="ECO:0000313" key="2">
    <source>
        <dbReference type="Proteomes" id="UP001156641"/>
    </source>
</evidence>
<reference evidence="2" key="1">
    <citation type="journal article" date="2019" name="Int. J. Syst. Evol. Microbiol.">
        <title>The Global Catalogue of Microorganisms (GCM) 10K type strain sequencing project: providing services to taxonomists for standard genome sequencing and annotation.</title>
        <authorList>
            <consortium name="The Broad Institute Genomics Platform"/>
            <consortium name="The Broad Institute Genome Sequencing Center for Infectious Disease"/>
            <person name="Wu L."/>
            <person name="Ma J."/>
        </authorList>
    </citation>
    <scope>NUCLEOTIDE SEQUENCE [LARGE SCALE GENOMIC DNA]</scope>
    <source>
        <strain evidence="2">NBRC 112502</strain>
    </source>
</reference>
<evidence type="ECO:0000313" key="1">
    <source>
        <dbReference type="EMBL" id="GLR68293.1"/>
    </source>
</evidence>
<sequence>MKYSTDKDMDNFIRKLLREGWSYQRGRKHGRLVAPDGKSFVTIAGSPGDYRSFENFRRDVKKIVKNSSLYAARSSMGLSPA</sequence>
<name>A0ABQ6AAG2_9PROT</name>
<protein>
    <recommendedName>
        <fullName evidence="3">Type II toxin-antitoxin system HicA family toxin</fullName>
    </recommendedName>
</protein>
<organism evidence="1 2">
    <name type="scientific">Acidocella aquatica</name>
    <dbReference type="NCBI Taxonomy" id="1922313"/>
    <lineage>
        <taxon>Bacteria</taxon>
        <taxon>Pseudomonadati</taxon>
        <taxon>Pseudomonadota</taxon>
        <taxon>Alphaproteobacteria</taxon>
        <taxon>Acetobacterales</taxon>
        <taxon>Acidocellaceae</taxon>
        <taxon>Acidocella</taxon>
    </lineage>
</organism>
<dbReference type="RefSeq" id="WP_284259139.1">
    <property type="nucleotide sequence ID" value="NZ_BSOS01000087.1"/>
</dbReference>